<evidence type="ECO:0000313" key="4">
    <source>
        <dbReference type="Proteomes" id="UP000033725"/>
    </source>
</evidence>
<dbReference type="EMBL" id="JYIV01000024">
    <property type="protein sequence ID" value="KJL22911.1"/>
    <property type="molecule type" value="Genomic_DNA"/>
</dbReference>
<dbReference type="PATRIC" id="fig|82380.10.peg.1665"/>
<dbReference type="PROSITE" id="PS51257">
    <property type="entry name" value="PROKAR_LIPOPROTEIN"/>
    <property type="match status" value="1"/>
</dbReference>
<evidence type="ECO:0000256" key="2">
    <source>
        <dbReference type="SAM" id="SignalP"/>
    </source>
</evidence>
<dbReference type="Proteomes" id="UP000033725">
    <property type="component" value="Unassembled WGS sequence"/>
</dbReference>
<protein>
    <recommendedName>
        <fullName evidence="5">Sortase family protein</fullName>
    </recommendedName>
</protein>
<evidence type="ECO:0008006" key="5">
    <source>
        <dbReference type="Google" id="ProtNLM"/>
    </source>
</evidence>
<feature type="signal peptide" evidence="2">
    <location>
        <begin position="1"/>
        <end position="20"/>
    </location>
</feature>
<name>A0A0F0KUK4_9MICO</name>
<gene>
    <name evidence="3" type="ORF">RN51_01656</name>
</gene>
<accession>A0A0F0KUK4</accession>
<feature type="chain" id="PRO_5038925104" description="Sortase family protein" evidence="2">
    <location>
        <begin position="21"/>
        <end position="194"/>
    </location>
</feature>
<feature type="region of interest" description="Disordered" evidence="1">
    <location>
        <begin position="24"/>
        <end position="56"/>
    </location>
</feature>
<dbReference type="AlphaFoldDB" id="A0A0F0KUK4"/>
<organism evidence="3 4">
    <name type="scientific">Microbacterium oxydans</name>
    <dbReference type="NCBI Taxonomy" id="82380"/>
    <lineage>
        <taxon>Bacteria</taxon>
        <taxon>Bacillati</taxon>
        <taxon>Actinomycetota</taxon>
        <taxon>Actinomycetes</taxon>
        <taxon>Micrococcales</taxon>
        <taxon>Microbacteriaceae</taxon>
        <taxon>Microbacterium</taxon>
    </lineage>
</organism>
<proteinExistence type="predicted"/>
<evidence type="ECO:0000313" key="3">
    <source>
        <dbReference type="EMBL" id="KJL22911.1"/>
    </source>
</evidence>
<evidence type="ECO:0000256" key="1">
    <source>
        <dbReference type="SAM" id="MobiDB-lite"/>
    </source>
</evidence>
<reference evidence="3 4" key="1">
    <citation type="submission" date="2015-02" db="EMBL/GenBank/DDBJ databases">
        <title>Draft genome sequences of ten Microbacterium spp. with emphasis on heavy metal contaminated environments.</title>
        <authorList>
            <person name="Corretto E."/>
        </authorList>
    </citation>
    <scope>NUCLEOTIDE SEQUENCE [LARGE SCALE GENOMIC DNA]</scope>
    <source>
        <strain evidence="3 4">BEL163</strain>
    </source>
</reference>
<dbReference type="OrthoDB" id="4425249at2"/>
<dbReference type="RefSeq" id="WP_045263560.1">
    <property type="nucleotide sequence ID" value="NZ_JYIV01000024.1"/>
</dbReference>
<keyword evidence="2" id="KW-0732">Signal</keyword>
<sequence>MKTFLSAIAALALTVLLASCAPAPTETGPQTIERPAAASTQTPAPVERPAEAPEPAPVAPTLIINEVEPMSFSPTLDPPNYTDIFEIRDEHEGYFANTALGPRFLLTHAMSLGNSPAPGNLWQELAVGDGIEALGSNWHITERVEAPKSWPTDDPALEERILGAGPGTLVLITCVPRWEGRATDNLILIAKEAS</sequence>
<comment type="caution">
    <text evidence="3">The sequence shown here is derived from an EMBL/GenBank/DDBJ whole genome shotgun (WGS) entry which is preliminary data.</text>
</comment>